<proteinExistence type="predicted"/>
<gene>
    <name evidence="2" type="ORF">V6N11_000741</name>
</gene>
<name>A0ABR2RYH6_9ROSI</name>
<feature type="compositionally biased region" description="Basic and acidic residues" evidence="1">
    <location>
        <begin position="110"/>
        <end position="123"/>
    </location>
</feature>
<organism evidence="2 3">
    <name type="scientific">Hibiscus sabdariffa</name>
    <name type="common">roselle</name>
    <dbReference type="NCBI Taxonomy" id="183260"/>
    <lineage>
        <taxon>Eukaryota</taxon>
        <taxon>Viridiplantae</taxon>
        <taxon>Streptophyta</taxon>
        <taxon>Embryophyta</taxon>
        <taxon>Tracheophyta</taxon>
        <taxon>Spermatophyta</taxon>
        <taxon>Magnoliopsida</taxon>
        <taxon>eudicotyledons</taxon>
        <taxon>Gunneridae</taxon>
        <taxon>Pentapetalae</taxon>
        <taxon>rosids</taxon>
        <taxon>malvids</taxon>
        <taxon>Malvales</taxon>
        <taxon>Malvaceae</taxon>
        <taxon>Malvoideae</taxon>
        <taxon>Hibiscus</taxon>
    </lineage>
</organism>
<accession>A0ABR2RYH6</accession>
<evidence type="ECO:0000256" key="1">
    <source>
        <dbReference type="SAM" id="MobiDB-lite"/>
    </source>
</evidence>
<dbReference type="Proteomes" id="UP001396334">
    <property type="component" value="Unassembled WGS sequence"/>
</dbReference>
<feature type="compositionally biased region" description="Low complexity" evidence="1">
    <location>
        <begin position="89"/>
        <end position="100"/>
    </location>
</feature>
<feature type="region of interest" description="Disordered" evidence="1">
    <location>
        <begin position="75"/>
        <end position="150"/>
    </location>
</feature>
<reference evidence="2 3" key="1">
    <citation type="journal article" date="2024" name="G3 (Bethesda)">
        <title>Genome assembly of Hibiscus sabdariffa L. provides insights into metabolisms of medicinal natural products.</title>
        <authorList>
            <person name="Kim T."/>
        </authorList>
    </citation>
    <scope>NUCLEOTIDE SEQUENCE [LARGE SCALE GENOMIC DNA]</scope>
    <source>
        <strain evidence="2">TK-2024</strain>
        <tissue evidence="2">Old leaves</tissue>
    </source>
</reference>
<protein>
    <submittedName>
        <fullName evidence="2">Uncharacterized protein</fullName>
    </submittedName>
</protein>
<dbReference type="EMBL" id="JBBPBN010000019">
    <property type="protein sequence ID" value="KAK9017737.1"/>
    <property type="molecule type" value="Genomic_DNA"/>
</dbReference>
<evidence type="ECO:0000313" key="3">
    <source>
        <dbReference type="Proteomes" id="UP001396334"/>
    </source>
</evidence>
<evidence type="ECO:0000313" key="2">
    <source>
        <dbReference type="EMBL" id="KAK9017737.1"/>
    </source>
</evidence>
<keyword evidence="3" id="KW-1185">Reference proteome</keyword>
<sequence>MDPFIDFDLQNSSRQLHNAAMDSVVPVQTKAATIPPINTGNRFEFDFRRGSELPTFSYHPPPSLRHSVSSSSLEVGTVPIMADPNAPISSSSTNNQTSGGDRSRGSSFKVQREEKEQKIRENGPIRFAKGLCRIEAENQGPIRQKSRKRR</sequence>
<comment type="caution">
    <text evidence="2">The sequence shown here is derived from an EMBL/GenBank/DDBJ whole genome shotgun (WGS) entry which is preliminary data.</text>
</comment>